<accession>A0A7W3SPM6</accession>
<organism evidence="1 2">
    <name type="scientific">Fontibacillus solani</name>
    <dbReference type="NCBI Taxonomy" id="1572857"/>
    <lineage>
        <taxon>Bacteria</taxon>
        <taxon>Bacillati</taxon>
        <taxon>Bacillota</taxon>
        <taxon>Bacilli</taxon>
        <taxon>Bacillales</taxon>
        <taxon>Paenibacillaceae</taxon>
        <taxon>Fontibacillus</taxon>
    </lineage>
</organism>
<reference evidence="1 2" key="1">
    <citation type="submission" date="2020-08" db="EMBL/GenBank/DDBJ databases">
        <title>Genomic Encyclopedia of Type Strains, Phase III (KMG-III): the genomes of soil and plant-associated and newly described type strains.</title>
        <authorList>
            <person name="Whitman W."/>
        </authorList>
    </citation>
    <scope>NUCLEOTIDE SEQUENCE [LARGE SCALE GENOMIC DNA]</scope>
    <source>
        <strain evidence="1 2">CECT 8693</strain>
    </source>
</reference>
<protein>
    <submittedName>
        <fullName evidence="1">Uncharacterized protein</fullName>
    </submittedName>
</protein>
<dbReference type="AlphaFoldDB" id="A0A7W3SPM6"/>
<gene>
    <name evidence="1" type="ORF">FHR92_000212</name>
</gene>
<evidence type="ECO:0000313" key="1">
    <source>
        <dbReference type="EMBL" id="MBA9083769.1"/>
    </source>
</evidence>
<evidence type="ECO:0000313" key="2">
    <source>
        <dbReference type="Proteomes" id="UP000567067"/>
    </source>
</evidence>
<dbReference type="EMBL" id="JACJIP010000001">
    <property type="protein sequence ID" value="MBA9083769.1"/>
    <property type="molecule type" value="Genomic_DNA"/>
</dbReference>
<proteinExistence type="predicted"/>
<dbReference type="Proteomes" id="UP000567067">
    <property type="component" value="Unassembled WGS sequence"/>
</dbReference>
<sequence length="44" mass="5440">MNRNRELLTSETNEDKIRELQERIALLESQYHECRFIRNSSPRY</sequence>
<keyword evidence="2" id="KW-1185">Reference proteome</keyword>
<name>A0A7W3SPM6_9BACL</name>
<comment type="caution">
    <text evidence="1">The sequence shown here is derived from an EMBL/GenBank/DDBJ whole genome shotgun (WGS) entry which is preliminary data.</text>
</comment>